<sequence length="80" mass="9274">MQHPVRPVRRTILRRVVAYRRLGYRVVVEQGMDTPLHWKIYRPWLRTISVSGIAPTRDEAIAAANAWIRADVEGARPRLS</sequence>
<evidence type="ECO:0000313" key="2">
    <source>
        <dbReference type="Proteomes" id="UP001139971"/>
    </source>
</evidence>
<dbReference type="RefSeq" id="WP_263543060.1">
    <property type="nucleotide sequence ID" value="NZ_JAOVZO020000001.1"/>
</dbReference>
<dbReference type="AlphaFoldDB" id="A0A9X4BHK3"/>
<comment type="caution">
    <text evidence="1">The sequence shown here is derived from an EMBL/GenBank/DDBJ whole genome shotgun (WGS) entry which is preliminary data.</text>
</comment>
<keyword evidence="2" id="KW-1185">Reference proteome</keyword>
<reference evidence="1" key="1">
    <citation type="submission" date="2023-02" db="EMBL/GenBank/DDBJ databases">
        <title>Tahibacter soli sp. nov. isolated from soil.</title>
        <authorList>
            <person name="Baek J.H."/>
            <person name="Lee J.K."/>
            <person name="Choi D.G."/>
            <person name="Jeon C.O."/>
        </authorList>
    </citation>
    <scope>NUCLEOTIDE SEQUENCE</scope>
    <source>
        <strain evidence="1">BL</strain>
    </source>
</reference>
<dbReference type="Proteomes" id="UP001139971">
    <property type="component" value="Unassembled WGS sequence"/>
</dbReference>
<gene>
    <name evidence="1" type="ORF">OD750_001360</name>
</gene>
<name>A0A9X4BHK3_9GAMM</name>
<proteinExistence type="predicted"/>
<protein>
    <submittedName>
        <fullName evidence="1">Uncharacterized protein</fullName>
    </submittedName>
</protein>
<dbReference type="EMBL" id="JAOVZO020000001">
    <property type="protein sequence ID" value="MDC8011187.1"/>
    <property type="molecule type" value="Genomic_DNA"/>
</dbReference>
<organism evidence="1 2">
    <name type="scientific">Tahibacter soli</name>
    <dbReference type="NCBI Taxonomy" id="2983605"/>
    <lineage>
        <taxon>Bacteria</taxon>
        <taxon>Pseudomonadati</taxon>
        <taxon>Pseudomonadota</taxon>
        <taxon>Gammaproteobacteria</taxon>
        <taxon>Lysobacterales</taxon>
        <taxon>Rhodanobacteraceae</taxon>
        <taxon>Tahibacter</taxon>
    </lineage>
</organism>
<evidence type="ECO:0000313" key="1">
    <source>
        <dbReference type="EMBL" id="MDC8011187.1"/>
    </source>
</evidence>
<accession>A0A9X4BHK3</accession>